<dbReference type="PROSITE" id="PS00018">
    <property type="entry name" value="EF_HAND_1"/>
    <property type="match status" value="2"/>
</dbReference>
<evidence type="ECO:0000259" key="8">
    <source>
        <dbReference type="PROSITE" id="PS50135"/>
    </source>
</evidence>
<keyword evidence="1" id="KW-0479">Metal-binding</keyword>
<dbReference type="PRINTS" id="PR00450">
    <property type="entry name" value="RECOVERIN"/>
</dbReference>
<dbReference type="Gene3D" id="3.30.60.90">
    <property type="match status" value="1"/>
</dbReference>
<dbReference type="GO" id="GO:0005509">
    <property type="term" value="F:calcium ion binding"/>
    <property type="evidence" value="ECO:0007669"/>
    <property type="project" value="InterPro"/>
</dbReference>
<accession>A0A6A6U4S2</accession>
<evidence type="ECO:0000313" key="10">
    <source>
        <dbReference type="EMBL" id="KAF2666636.1"/>
    </source>
</evidence>
<evidence type="ECO:0000256" key="3">
    <source>
        <dbReference type="ARBA" id="ARBA00022833"/>
    </source>
</evidence>
<feature type="region of interest" description="Disordered" evidence="6">
    <location>
        <begin position="37"/>
        <end position="87"/>
    </location>
</feature>
<dbReference type="PANTHER" id="PTHR15090:SF8">
    <property type="entry name" value="ZZ-TYPE ZINC FINGER-CONTAINING PROTEIN"/>
    <property type="match status" value="1"/>
</dbReference>
<dbReference type="GO" id="GO:0008270">
    <property type="term" value="F:zinc ion binding"/>
    <property type="evidence" value="ECO:0007669"/>
    <property type="project" value="UniProtKB-KW"/>
</dbReference>
<name>A0A6A6U4S2_9PEZI</name>
<evidence type="ECO:0000256" key="5">
    <source>
        <dbReference type="PROSITE-ProRule" id="PRU00228"/>
    </source>
</evidence>
<dbReference type="EMBL" id="MU004238">
    <property type="protein sequence ID" value="KAF2666636.1"/>
    <property type="molecule type" value="Genomic_DNA"/>
</dbReference>
<feature type="domain" description="EF-hand" evidence="9">
    <location>
        <begin position="305"/>
        <end position="340"/>
    </location>
</feature>
<evidence type="ECO:0000256" key="7">
    <source>
        <dbReference type="SAM" id="Phobius"/>
    </source>
</evidence>
<keyword evidence="4" id="KW-0106">Calcium</keyword>
<feature type="region of interest" description="Disordered" evidence="6">
    <location>
        <begin position="486"/>
        <end position="518"/>
    </location>
</feature>
<keyword evidence="2 5" id="KW-0863">Zinc-finger</keyword>
<evidence type="ECO:0000313" key="11">
    <source>
        <dbReference type="Proteomes" id="UP000799302"/>
    </source>
</evidence>
<evidence type="ECO:0000256" key="6">
    <source>
        <dbReference type="SAM" id="MobiDB-lite"/>
    </source>
</evidence>
<keyword evidence="3" id="KW-0862">Zinc</keyword>
<dbReference type="InterPro" id="IPR043145">
    <property type="entry name" value="Znf_ZZ_sf"/>
</dbReference>
<reference evidence="10" key="1">
    <citation type="journal article" date="2020" name="Stud. Mycol.">
        <title>101 Dothideomycetes genomes: a test case for predicting lifestyles and emergence of pathogens.</title>
        <authorList>
            <person name="Haridas S."/>
            <person name="Albert R."/>
            <person name="Binder M."/>
            <person name="Bloem J."/>
            <person name="Labutti K."/>
            <person name="Salamov A."/>
            <person name="Andreopoulos B."/>
            <person name="Baker S."/>
            <person name="Barry K."/>
            <person name="Bills G."/>
            <person name="Bluhm B."/>
            <person name="Cannon C."/>
            <person name="Castanera R."/>
            <person name="Culley D."/>
            <person name="Daum C."/>
            <person name="Ezra D."/>
            <person name="Gonzalez J."/>
            <person name="Henrissat B."/>
            <person name="Kuo A."/>
            <person name="Liang C."/>
            <person name="Lipzen A."/>
            <person name="Lutzoni F."/>
            <person name="Magnuson J."/>
            <person name="Mondo S."/>
            <person name="Nolan M."/>
            <person name="Ohm R."/>
            <person name="Pangilinan J."/>
            <person name="Park H.-J."/>
            <person name="Ramirez L."/>
            <person name="Alfaro M."/>
            <person name="Sun H."/>
            <person name="Tritt A."/>
            <person name="Yoshinaga Y."/>
            <person name="Zwiers L.-H."/>
            <person name="Turgeon B."/>
            <person name="Goodwin S."/>
            <person name="Spatafora J."/>
            <person name="Crous P."/>
            <person name="Grigoriev I."/>
        </authorList>
    </citation>
    <scope>NUCLEOTIDE SEQUENCE</scope>
    <source>
        <strain evidence="10">CBS 115976</strain>
    </source>
</reference>
<dbReference type="InterPro" id="IPR002048">
    <property type="entry name" value="EF_hand_dom"/>
</dbReference>
<dbReference type="InterPro" id="IPR018247">
    <property type="entry name" value="EF_Hand_1_Ca_BS"/>
</dbReference>
<keyword evidence="7" id="KW-0812">Transmembrane</keyword>
<dbReference type="Proteomes" id="UP000799302">
    <property type="component" value="Unassembled WGS sequence"/>
</dbReference>
<feature type="compositionally biased region" description="Polar residues" evidence="6">
    <location>
        <begin position="57"/>
        <end position="68"/>
    </location>
</feature>
<evidence type="ECO:0000256" key="1">
    <source>
        <dbReference type="ARBA" id="ARBA00022723"/>
    </source>
</evidence>
<feature type="domain" description="EF-hand" evidence="9">
    <location>
        <begin position="267"/>
        <end position="302"/>
    </location>
</feature>
<feature type="compositionally biased region" description="Basic and acidic residues" evidence="6">
    <location>
        <begin position="697"/>
        <end position="709"/>
    </location>
</feature>
<proteinExistence type="predicted"/>
<feature type="region of interest" description="Disordered" evidence="6">
    <location>
        <begin position="623"/>
        <end position="709"/>
    </location>
</feature>
<protein>
    <submittedName>
        <fullName evidence="10">EF-hand</fullName>
    </submittedName>
</protein>
<dbReference type="SMART" id="SM00054">
    <property type="entry name" value="EFh"/>
    <property type="match status" value="3"/>
</dbReference>
<dbReference type="CDD" id="cd00051">
    <property type="entry name" value="EFh"/>
    <property type="match status" value="1"/>
</dbReference>
<keyword evidence="7" id="KW-1133">Transmembrane helix</keyword>
<dbReference type="SUPFAM" id="SSF47473">
    <property type="entry name" value="EF-hand"/>
    <property type="match status" value="1"/>
</dbReference>
<dbReference type="PROSITE" id="PS50222">
    <property type="entry name" value="EF_HAND_2"/>
    <property type="match status" value="2"/>
</dbReference>
<dbReference type="Gene3D" id="1.10.238.10">
    <property type="entry name" value="EF-hand"/>
    <property type="match status" value="1"/>
</dbReference>
<evidence type="ECO:0000256" key="2">
    <source>
        <dbReference type="ARBA" id="ARBA00022771"/>
    </source>
</evidence>
<feature type="region of interest" description="Disordered" evidence="6">
    <location>
        <begin position="380"/>
        <end position="416"/>
    </location>
</feature>
<dbReference type="Pfam" id="PF00569">
    <property type="entry name" value="ZZ"/>
    <property type="match status" value="1"/>
</dbReference>
<feature type="transmembrane region" description="Helical" evidence="7">
    <location>
        <begin position="12"/>
        <end position="33"/>
    </location>
</feature>
<dbReference type="PROSITE" id="PS01357">
    <property type="entry name" value="ZF_ZZ_1"/>
    <property type="match status" value="1"/>
</dbReference>
<dbReference type="OrthoDB" id="2122982at2759"/>
<dbReference type="SUPFAM" id="SSF57850">
    <property type="entry name" value="RING/U-box"/>
    <property type="match status" value="1"/>
</dbReference>
<dbReference type="InterPro" id="IPR000433">
    <property type="entry name" value="Znf_ZZ"/>
</dbReference>
<feature type="compositionally biased region" description="Basic and acidic residues" evidence="6">
    <location>
        <begin position="623"/>
        <end position="640"/>
    </location>
</feature>
<dbReference type="Pfam" id="PF13499">
    <property type="entry name" value="EF-hand_7"/>
    <property type="match status" value="1"/>
</dbReference>
<dbReference type="AlphaFoldDB" id="A0A6A6U4S2"/>
<dbReference type="InterPro" id="IPR011992">
    <property type="entry name" value="EF-hand-dom_pair"/>
</dbReference>
<feature type="domain" description="ZZ-type" evidence="8">
    <location>
        <begin position="127"/>
        <end position="179"/>
    </location>
</feature>
<feature type="compositionally biased region" description="Polar residues" evidence="6">
    <location>
        <begin position="381"/>
        <end position="405"/>
    </location>
</feature>
<keyword evidence="11" id="KW-1185">Reference proteome</keyword>
<sequence length="845" mass="95424">MASSSAPSSLTRYRPIVLTIFGFAVGYSIYYVYTSSTQSKPSGLHRSNAVHRRRRAATNTPENGAVTSRSRDNPANDNSVETADIPDGTETVAETEAIQTNSQDGSGLKALLYYIAEDQSRQNAYIHRGVMCNSCFMKPIRGIRWRCANCADYDLCSDCEASNMHPKTHIFYKVKIPAPFLGNPRQTQAVVYPGKPAKMPRSLPTNLFRRFVDETKFEKEEIEALYDQFTCLANANWTSDPNGINYAIDRTAFDTAFIPLTSINAPQPNLLYDRIFSFYDSNGDGLIGFEELLKGLAHIQDKNHDQAARRRHIFNGFDVDSDGYISRKDVLRLFRAYYAIQKDITHDLLAVQDEEYEIKNVQQFIFSGQPLSAAFTESAPGVQTTFPTDTKQPNSFGDTRDSTNPIHVDSTDEGPRDEIVSLLPGEELWNRQQQNPPGTFIFPASRPLIDEPWMSAEEDAQVTARLQASAMRDRFRRREFYTDEEEGFLLEDPDKYSSSRQSSNQHQQAPTQHTEHAQRTPLGFLRSAPSWNVAENPAIGIEATPAPSAARKSREQVLHRDGYEVPIPDAEIGKEILYQVVQQGLNELLDPLFKEKEDLALLVEETAMERRRWKREIRQFVKAQKREKAEEKREEDENKLKNGNGSAFHSQQSADANVLEDEETDISSSVSSADHTESEDEGNVEPMGWNKHPGGTKWKEDSRPKGRDDTDLVLTSVATDRQVRLDPTMPQFRPNSDKDVDQHSEYVRLKSIHAWEENRIPTQEGPNGSVNGGPIRSGLSAANIAKIEPTKAELKQYAMLNEAERSIKEQGGKGRLSFQEFKALMHGEEGRRLAFVDQWFELGSF</sequence>
<dbReference type="InterPro" id="IPR052260">
    <property type="entry name" value="Autophagy_Rcpt_SigReg"/>
</dbReference>
<feature type="compositionally biased region" description="Polar residues" evidence="6">
    <location>
        <begin position="643"/>
        <end position="655"/>
    </location>
</feature>
<evidence type="ECO:0000256" key="4">
    <source>
        <dbReference type="ARBA" id="ARBA00022837"/>
    </source>
</evidence>
<feature type="compositionally biased region" description="Low complexity" evidence="6">
    <location>
        <begin position="498"/>
        <end position="508"/>
    </location>
</feature>
<dbReference type="SMART" id="SM00291">
    <property type="entry name" value="ZnF_ZZ"/>
    <property type="match status" value="1"/>
</dbReference>
<evidence type="ECO:0000259" key="9">
    <source>
        <dbReference type="PROSITE" id="PS50222"/>
    </source>
</evidence>
<gene>
    <name evidence="10" type="ORF">BT63DRAFT_390044</name>
</gene>
<keyword evidence="7" id="KW-0472">Membrane</keyword>
<dbReference type="PANTHER" id="PTHR15090">
    <property type="entry name" value="SEQUESTOSOME 1-RELATED"/>
    <property type="match status" value="1"/>
</dbReference>
<organism evidence="10 11">
    <name type="scientific">Microthyrium microscopicum</name>
    <dbReference type="NCBI Taxonomy" id="703497"/>
    <lineage>
        <taxon>Eukaryota</taxon>
        <taxon>Fungi</taxon>
        <taxon>Dikarya</taxon>
        <taxon>Ascomycota</taxon>
        <taxon>Pezizomycotina</taxon>
        <taxon>Dothideomycetes</taxon>
        <taxon>Dothideomycetes incertae sedis</taxon>
        <taxon>Microthyriales</taxon>
        <taxon>Microthyriaceae</taxon>
        <taxon>Microthyrium</taxon>
    </lineage>
</organism>
<dbReference type="CDD" id="cd02340">
    <property type="entry name" value="ZZ_NBR1_like"/>
    <property type="match status" value="1"/>
</dbReference>
<dbReference type="PROSITE" id="PS50135">
    <property type="entry name" value="ZF_ZZ_2"/>
    <property type="match status" value="1"/>
</dbReference>